<dbReference type="InterPro" id="IPR044946">
    <property type="entry name" value="Restrct_endonuc_typeI_TRD_sf"/>
</dbReference>
<accession>G5K2U2</accession>
<dbReference type="PANTHER" id="PTHR30408:SF12">
    <property type="entry name" value="TYPE I RESTRICTION ENZYME MJAVIII SPECIFICITY SUBUNIT"/>
    <property type="match status" value="1"/>
</dbReference>
<dbReference type="PANTHER" id="PTHR30408">
    <property type="entry name" value="TYPE-1 RESTRICTION ENZYME ECOKI SPECIFICITY PROTEIN"/>
    <property type="match status" value="1"/>
</dbReference>
<keyword evidence="5" id="KW-1185">Reference proteome</keyword>
<dbReference type="OrthoDB" id="9814572at2"/>
<comment type="caution">
    <text evidence="4">The sequence shown here is derived from an EMBL/GenBank/DDBJ whole genome shotgun (WGS) entry which is preliminary data.</text>
</comment>
<dbReference type="AlphaFoldDB" id="G5K2U2"/>
<dbReference type="SUPFAM" id="SSF116734">
    <property type="entry name" value="DNA methylase specificity domain"/>
    <property type="match status" value="1"/>
</dbReference>
<dbReference type="GO" id="GO:0003677">
    <property type="term" value="F:DNA binding"/>
    <property type="evidence" value="ECO:0007669"/>
    <property type="project" value="UniProtKB-KW"/>
</dbReference>
<dbReference type="eggNOG" id="COG0732">
    <property type="taxonomic scope" value="Bacteria"/>
</dbReference>
<organism evidence="4 5">
    <name type="scientific">Streptococcus ictaluri 707-05</name>
    <dbReference type="NCBI Taxonomy" id="764299"/>
    <lineage>
        <taxon>Bacteria</taxon>
        <taxon>Bacillati</taxon>
        <taxon>Bacillota</taxon>
        <taxon>Bacilli</taxon>
        <taxon>Lactobacillales</taxon>
        <taxon>Streptococcaceae</taxon>
        <taxon>Streptococcus</taxon>
    </lineage>
</organism>
<dbReference type="STRING" id="764299.STRIC_1110"/>
<keyword evidence="2" id="KW-0238">DNA-binding</keyword>
<protein>
    <submittedName>
        <fullName evidence="4">Type I restriction modification DNA specificity domain protein</fullName>
    </submittedName>
</protein>
<dbReference type="Proteomes" id="UP000003330">
    <property type="component" value="Unassembled WGS sequence"/>
</dbReference>
<sequence>MKDLLSSYLNDGKEKIRLGQAVDCFKGKAVPSKVTEGDFGLINLSDMGSLGIHYNQVRYFQMERRQLLRYLLEEGDVLIASKGTQKKVCVFHKQDQEMVASSNITVLRPQRSLRGYYIKFFLESELGQAFLDSVDNGKDVINLSTKGLLDIPIPLIPLVKQDYLINKYLRGLSDYNRKLKRAQQEWDHIQQDIQKGLGLESSWD</sequence>
<dbReference type="RefSeq" id="WP_008089524.1">
    <property type="nucleotide sequence ID" value="NZ_AEUX02000006.1"/>
</dbReference>
<dbReference type="EMBL" id="AEUX02000006">
    <property type="protein sequence ID" value="EHI69896.1"/>
    <property type="molecule type" value="Genomic_DNA"/>
</dbReference>
<dbReference type="InterPro" id="IPR052021">
    <property type="entry name" value="Type-I_RS_S_subunit"/>
</dbReference>
<evidence type="ECO:0000256" key="3">
    <source>
        <dbReference type="SAM" id="Coils"/>
    </source>
</evidence>
<dbReference type="Gene3D" id="3.90.220.20">
    <property type="entry name" value="DNA methylase specificity domains"/>
    <property type="match status" value="1"/>
</dbReference>
<evidence type="ECO:0000313" key="4">
    <source>
        <dbReference type="EMBL" id="EHI69896.1"/>
    </source>
</evidence>
<proteinExistence type="predicted"/>
<evidence type="ECO:0000256" key="1">
    <source>
        <dbReference type="ARBA" id="ARBA00022747"/>
    </source>
</evidence>
<dbReference type="PIRSF" id="PIRSF036177">
    <property type="entry name" value="HsdS_prd"/>
    <property type="match status" value="1"/>
</dbReference>
<feature type="coiled-coil region" evidence="3">
    <location>
        <begin position="165"/>
        <end position="192"/>
    </location>
</feature>
<evidence type="ECO:0000313" key="5">
    <source>
        <dbReference type="Proteomes" id="UP000003330"/>
    </source>
</evidence>
<name>G5K2U2_9STRE</name>
<dbReference type="InterPro" id="IPR017043">
    <property type="entry name" value="HsdS_prd"/>
</dbReference>
<dbReference type="GO" id="GO:0009307">
    <property type="term" value="P:DNA restriction-modification system"/>
    <property type="evidence" value="ECO:0007669"/>
    <property type="project" value="UniProtKB-KW"/>
</dbReference>
<keyword evidence="1" id="KW-0680">Restriction system</keyword>
<reference evidence="4 5" key="1">
    <citation type="journal article" date="2014" name="Int. J. Syst. Evol. Microbiol.">
        <title>Phylogenomics and the dynamic genome evolution of the genus Streptococcus.</title>
        <authorList>
            <consortium name="The Broad Institute Genome Sequencing Platform"/>
            <person name="Richards V.P."/>
            <person name="Palmer S.R."/>
            <person name="Pavinski Bitar P.D."/>
            <person name="Qin X."/>
            <person name="Weinstock G.M."/>
            <person name="Highlander S.K."/>
            <person name="Town C.D."/>
            <person name="Burne R.A."/>
            <person name="Stanhope M.J."/>
        </authorList>
    </citation>
    <scope>NUCLEOTIDE SEQUENCE [LARGE SCALE GENOMIC DNA]</scope>
    <source>
        <strain evidence="4 5">707-05</strain>
    </source>
</reference>
<keyword evidence="3" id="KW-0175">Coiled coil</keyword>
<gene>
    <name evidence="4" type="ORF">STRIC_1110</name>
</gene>
<evidence type="ECO:0000256" key="2">
    <source>
        <dbReference type="ARBA" id="ARBA00023125"/>
    </source>
</evidence>